<feature type="transmembrane region" description="Helical" evidence="6">
    <location>
        <begin position="543"/>
        <end position="565"/>
    </location>
</feature>
<keyword evidence="2 6" id="KW-1003">Cell membrane</keyword>
<evidence type="ECO:0000256" key="5">
    <source>
        <dbReference type="ARBA" id="ARBA00023136"/>
    </source>
</evidence>
<evidence type="ECO:0000313" key="9">
    <source>
        <dbReference type="Proteomes" id="UP000190476"/>
    </source>
</evidence>
<accession>A0A1U6JQQ7</accession>
<dbReference type="InterPro" id="IPR027022">
    <property type="entry name" value="ABC_permease_BceB-typ"/>
</dbReference>
<dbReference type="Pfam" id="PF02687">
    <property type="entry name" value="FtsX"/>
    <property type="match status" value="1"/>
</dbReference>
<keyword evidence="4 6" id="KW-1133">Transmembrane helix</keyword>
<dbReference type="InterPro" id="IPR003838">
    <property type="entry name" value="ABC3_permease_C"/>
</dbReference>
<dbReference type="GO" id="GO:0055085">
    <property type="term" value="P:transmembrane transport"/>
    <property type="evidence" value="ECO:0007669"/>
    <property type="project" value="UniProtKB-UniRule"/>
</dbReference>
<organism evidence="8 9">
    <name type="scientific">Clostridium chauvoei JF4335</name>
    <dbReference type="NCBI Taxonomy" id="1351755"/>
    <lineage>
        <taxon>Bacteria</taxon>
        <taxon>Bacillati</taxon>
        <taxon>Bacillota</taxon>
        <taxon>Clostridia</taxon>
        <taxon>Eubacteriales</taxon>
        <taxon>Clostridiaceae</taxon>
        <taxon>Clostridium</taxon>
    </lineage>
</organism>
<dbReference type="PANTHER" id="PTHR46795">
    <property type="entry name" value="ABC TRANSPORTER PERMEASE-RELATED-RELATED"/>
    <property type="match status" value="1"/>
</dbReference>
<evidence type="ECO:0000313" key="8">
    <source>
        <dbReference type="EMBL" id="SLK22615.1"/>
    </source>
</evidence>
<feature type="transmembrane region" description="Helical" evidence="6">
    <location>
        <begin position="21"/>
        <end position="42"/>
    </location>
</feature>
<dbReference type="AlphaFoldDB" id="A0A1U6JQQ7"/>
<feature type="transmembrane region" description="Helical" evidence="6">
    <location>
        <begin position="62"/>
        <end position="81"/>
    </location>
</feature>
<evidence type="ECO:0000256" key="4">
    <source>
        <dbReference type="ARBA" id="ARBA00022989"/>
    </source>
</evidence>
<feature type="transmembrane region" description="Helical" evidence="6">
    <location>
        <begin position="291"/>
        <end position="314"/>
    </location>
</feature>
<evidence type="ECO:0000256" key="3">
    <source>
        <dbReference type="ARBA" id="ARBA00022692"/>
    </source>
</evidence>
<dbReference type="GO" id="GO:0005886">
    <property type="term" value="C:plasma membrane"/>
    <property type="evidence" value="ECO:0007669"/>
    <property type="project" value="UniProtKB-SubCell"/>
</dbReference>
<dbReference type="InterPro" id="IPR052536">
    <property type="entry name" value="ABC-4_Integral_Memb_Prot"/>
</dbReference>
<dbReference type="EMBL" id="LT799839">
    <property type="protein sequence ID" value="SLK22615.1"/>
    <property type="molecule type" value="Genomic_DNA"/>
</dbReference>
<feature type="transmembrane region" description="Helical" evidence="6">
    <location>
        <begin position="599"/>
        <end position="621"/>
    </location>
</feature>
<evidence type="ECO:0000256" key="2">
    <source>
        <dbReference type="ARBA" id="ARBA00022475"/>
    </source>
</evidence>
<keyword evidence="6" id="KW-0813">Transport</keyword>
<reference evidence="9" key="1">
    <citation type="submission" date="2017-03" db="EMBL/GenBank/DDBJ databases">
        <authorList>
            <person name="Falquet L."/>
            <person name="Falquet L."/>
        </authorList>
    </citation>
    <scope>NUCLEOTIDE SEQUENCE [LARGE SCALE GENOMIC DNA]</scope>
</reference>
<feature type="transmembrane region" description="Helical" evidence="6">
    <location>
        <begin position="206"/>
        <end position="226"/>
    </location>
</feature>
<sequence length="667" mass="75246">MEMYFKLALGNVKKSFKDYTIYFLTLTLAVAIFYSFNSIGAQKAFTELESSGKNYVGMLTNIIGYVSVFVSIILGSLMLYANNFLVKKRKKELGIYMTLGMGKRKISKILITETILVGIMSLISGLLLGILASQGLSIFTSNLFDVAMSEYSFVISTTAIIKTIIYFGIIFLLIMIFNTIIISKYKIIDLLTSGRKNQDITFKNPLIYLITFILCVVSLGFAYKFALEVGLNIQNPKFLISILLGIVGTVLFFFSLAGFILYIVKKNKKVYFKGLNIFVVKQINSKVNTNFLSMSIICLMLFITIAVLSTGLSFKNAVESSLEGATPYDASATIYIYSEDKVKSMEDSLKNVGFKFNNNERYVFLNEYYADTKIKDLFSLSEENSSNDFNVSFVKESEYNKARSIRNKEAIKLGENQVLILSNFEKSKKVINKALEKSTKVNIKGKEYTSINNKAIEENLTTTYMQNNMITVVINDEFCKEAEWASSNVNVNFPEDNKKVVEEKYRKLFDIYRDKHVDCDKTGLVIASTRQETYEQNKGLTTILLFIGIYLGIVFLISSMAILSLQQLSEASDSIERYKSLKRLGANEKSIYKTIFAQTIIYFSIPVTLALIHSIVGINVANNFITLYNQPNVGAASLITATIFMVVYIGYFYATYTGYKNIVKSNL</sequence>
<evidence type="ECO:0000256" key="1">
    <source>
        <dbReference type="ARBA" id="ARBA00004651"/>
    </source>
</evidence>
<keyword evidence="3 6" id="KW-0812">Transmembrane</keyword>
<dbReference type="STRING" id="1351755.CCH01_24780"/>
<proteinExistence type="inferred from homology"/>
<feature type="domain" description="ABC3 transporter permease C-terminal" evidence="7">
    <location>
        <begin position="66"/>
        <end position="183"/>
    </location>
</feature>
<evidence type="ECO:0000256" key="6">
    <source>
        <dbReference type="PIRNR" id="PIRNR018968"/>
    </source>
</evidence>
<feature type="transmembrane region" description="Helical" evidence="6">
    <location>
        <begin position="633"/>
        <end position="654"/>
    </location>
</feature>
<name>A0A1U6JQQ7_9CLOT</name>
<protein>
    <submittedName>
        <fullName evidence="8">Putative Efflux ABC transporter, permease protein</fullName>
    </submittedName>
</protein>
<keyword evidence="5 6" id="KW-0472">Membrane</keyword>
<gene>
    <name evidence="8" type="ORF">CCH01_24780</name>
</gene>
<comment type="similarity">
    <text evidence="6">Belongs to the ABC-4 integral membrane protein family.</text>
</comment>
<dbReference type="PANTHER" id="PTHR46795:SF3">
    <property type="entry name" value="ABC TRANSPORTER PERMEASE"/>
    <property type="match status" value="1"/>
</dbReference>
<keyword evidence="9" id="KW-1185">Reference proteome</keyword>
<feature type="transmembrane region" description="Helical" evidence="6">
    <location>
        <begin position="238"/>
        <end position="264"/>
    </location>
</feature>
<dbReference type="Proteomes" id="UP000190476">
    <property type="component" value="Chromosome I"/>
</dbReference>
<feature type="transmembrane region" description="Helical" evidence="6">
    <location>
        <begin position="152"/>
        <end position="185"/>
    </location>
</feature>
<comment type="subcellular location">
    <subcellularLocation>
        <location evidence="1 6">Cell membrane</location>
        <topology evidence="1 6">Multi-pass membrane protein</topology>
    </subcellularLocation>
</comment>
<dbReference type="PIRSF" id="PIRSF018968">
    <property type="entry name" value="ABC_permease_BceB"/>
    <property type="match status" value="1"/>
</dbReference>
<feature type="transmembrane region" description="Helical" evidence="6">
    <location>
        <begin position="109"/>
        <end position="132"/>
    </location>
</feature>
<evidence type="ECO:0000259" key="7">
    <source>
        <dbReference type="Pfam" id="PF02687"/>
    </source>
</evidence>